<protein>
    <submittedName>
        <fullName evidence="2">Uncharacterized protein</fullName>
    </submittedName>
</protein>
<feature type="transmembrane region" description="Helical" evidence="1">
    <location>
        <begin position="9"/>
        <end position="34"/>
    </location>
</feature>
<evidence type="ECO:0000256" key="1">
    <source>
        <dbReference type="SAM" id="Phobius"/>
    </source>
</evidence>
<gene>
    <name evidence="2" type="ORF">BFS30_04845</name>
</gene>
<reference evidence="2 3" key="1">
    <citation type="submission" date="2016-08" db="EMBL/GenBank/DDBJ databases">
        <authorList>
            <person name="Seilhamer J.J."/>
        </authorList>
    </citation>
    <scope>NUCLEOTIDE SEQUENCE [LARGE SCALE GENOMIC DNA]</scope>
    <source>
        <strain evidence="2 3">DX4</strain>
    </source>
</reference>
<proteinExistence type="predicted"/>
<sequence length="168" mass="19018">MEDYKIKNILISTSSIFLTLSALISLWLVGHVVLKGSIDFLIAILLIVSACLILTTIGVNLPLIRNPDSLTERKANFNIIISVLQSLSILVDGFNYRYVQGFEWGVFFHLNHNTNKTIFNTFFSTFIFEGVFNFKSNDGFTIGINFIAVFLVILYVFLRKGLVRGKNK</sequence>
<accession>A0A1D7QCX9</accession>
<feature type="transmembrane region" description="Helical" evidence="1">
    <location>
        <begin position="75"/>
        <end position="94"/>
    </location>
</feature>
<organism evidence="2 3">
    <name type="scientific">Pedobacter steynii</name>
    <dbReference type="NCBI Taxonomy" id="430522"/>
    <lineage>
        <taxon>Bacteria</taxon>
        <taxon>Pseudomonadati</taxon>
        <taxon>Bacteroidota</taxon>
        <taxon>Sphingobacteriia</taxon>
        <taxon>Sphingobacteriales</taxon>
        <taxon>Sphingobacteriaceae</taxon>
        <taxon>Pedobacter</taxon>
    </lineage>
</organism>
<evidence type="ECO:0000313" key="3">
    <source>
        <dbReference type="Proteomes" id="UP000094313"/>
    </source>
</evidence>
<keyword evidence="1" id="KW-0812">Transmembrane</keyword>
<feature type="transmembrane region" description="Helical" evidence="1">
    <location>
        <begin position="139"/>
        <end position="158"/>
    </location>
</feature>
<keyword evidence="3" id="KW-1185">Reference proteome</keyword>
<keyword evidence="1" id="KW-0472">Membrane</keyword>
<feature type="transmembrane region" description="Helical" evidence="1">
    <location>
        <begin position="40"/>
        <end position="63"/>
    </location>
</feature>
<dbReference type="Proteomes" id="UP000094313">
    <property type="component" value="Chromosome"/>
</dbReference>
<dbReference type="RefSeq" id="WP_069378236.1">
    <property type="nucleotide sequence ID" value="NZ_CP017141.1"/>
</dbReference>
<dbReference type="KEGG" id="psty:BFS30_04845"/>
<dbReference type="AlphaFoldDB" id="A0A1D7QCX9"/>
<name>A0A1D7QCX9_9SPHI</name>
<keyword evidence="1" id="KW-1133">Transmembrane helix</keyword>
<evidence type="ECO:0000313" key="2">
    <source>
        <dbReference type="EMBL" id="AOM76540.1"/>
    </source>
</evidence>
<dbReference type="EMBL" id="CP017141">
    <property type="protein sequence ID" value="AOM76540.1"/>
    <property type="molecule type" value="Genomic_DNA"/>
</dbReference>